<evidence type="ECO:0000313" key="3">
    <source>
        <dbReference type="Proteomes" id="UP000044841"/>
    </source>
</evidence>
<evidence type="ECO:0000256" key="1">
    <source>
        <dbReference type="SAM" id="MobiDB-lite"/>
    </source>
</evidence>
<protein>
    <recommendedName>
        <fullName evidence="4">Serine protease</fullName>
    </recommendedName>
</protein>
<gene>
    <name evidence="2" type="ORF">RSOLAG22IIIB_01096</name>
</gene>
<dbReference type="EMBL" id="CYGV01001289">
    <property type="protein sequence ID" value="CUA72427.1"/>
    <property type="molecule type" value="Genomic_DNA"/>
</dbReference>
<dbReference type="SUPFAM" id="SSF50494">
    <property type="entry name" value="Trypsin-like serine proteases"/>
    <property type="match status" value="1"/>
</dbReference>
<proteinExistence type="predicted"/>
<sequence>MAEAVHPLFSPSKRSSTVLDNLPFALQKMIPTTLIEKSIAWAQSEYSAQLFHPPATAAPPGQEPASGSHLPVAPPVPAGVTPDRFAENLAVSAPKPSKIDAKNFRGNTIGLGTKISLSNPPKSSTNSLNPSQGTIPTAKLHEPAMNVRDDDQGTAVYKHGNVIGFRSNICSYVRRYPSDGEPQVSKQWVIIPQGGKSGSFSASGGSNGAIFDDKGRVAGLITGTSGSADAADIIYFTPIEVLMERTSSKNP</sequence>
<organism evidence="2 3">
    <name type="scientific">Rhizoctonia solani</name>
    <dbReference type="NCBI Taxonomy" id="456999"/>
    <lineage>
        <taxon>Eukaryota</taxon>
        <taxon>Fungi</taxon>
        <taxon>Dikarya</taxon>
        <taxon>Basidiomycota</taxon>
        <taxon>Agaricomycotina</taxon>
        <taxon>Agaricomycetes</taxon>
        <taxon>Cantharellales</taxon>
        <taxon>Ceratobasidiaceae</taxon>
        <taxon>Rhizoctonia</taxon>
    </lineage>
</organism>
<accession>A0A0K6G2G5</accession>
<dbReference type="AlphaFoldDB" id="A0A0K6G2G5"/>
<dbReference type="InterPro" id="IPR009003">
    <property type="entry name" value="Peptidase_S1_PA"/>
</dbReference>
<evidence type="ECO:0000313" key="2">
    <source>
        <dbReference type="EMBL" id="CUA72427.1"/>
    </source>
</evidence>
<reference evidence="2 3" key="1">
    <citation type="submission" date="2015-07" db="EMBL/GenBank/DDBJ databases">
        <authorList>
            <person name="Noorani M."/>
        </authorList>
    </citation>
    <scope>NUCLEOTIDE SEQUENCE [LARGE SCALE GENOMIC DNA]</scope>
    <source>
        <strain evidence="2">BBA 69670</strain>
    </source>
</reference>
<dbReference type="Proteomes" id="UP000044841">
    <property type="component" value="Unassembled WGS sequence"/>
</dbReference>
<evidence type="ECO:0008006" key="4">
    <source>
        <dbReference type="Google" id="ProtNLM"/>
    </source>
</evidence>
<feature type="region of interest" description="Disordered" evidence="1">
    <location>
        <begin position="112"/>
        <end position="136"/>
    </location>
</feature>
<name>A0A0K6G2G5_9AGAM</name>
<keyword evidence="3" id="KW-1185">Reference proteome</keyword>
<feature type="compositionally biased region" description="Polar residues" evidence="1">
    <location>
        <begin position="115"/>
        <end position="135"/>
    </location>
</feature>